<feature type="chain" id="PRO_5028965845" description="Cyclin C-terminal domain-containing protein" evidence="1">
    <location>
        <begin position="17"/>
        <end position="141"/>
    </location>
</feature>
<feature type="signal peptide" evidence="1">
    <location>
        <begin position="1"/>
        <end position="16"/>
    </location>
</feature>
<reference evidence="2 3" key="1">
    <citation type="submission" date="2020-08" db="EMBL/GenBank/DDBJ databases">
        <authorList>
            <person name="Newling K."/>
            <person name="Davey J."/>
            <person name="Forrester S."/>
        </authorList>
    </citation>
    <scope>NUCLEOTIDE SEQUENCE [LARGE SCALE GENOMIC DNA]</scope>
    <source>
        <strain evidence="3">Crithidia deanei Carvalho (ATCC PRA-265)</strain>
    </source>
</reference>
<proteinExistence type="predicted"/>
<keyword evidence="1" id="KW-0732">Signal</keyword>
<evidence type="ECO:0000313" key="2">
    <source>
        <dbReference type="EMBL" id="CAD2217989.1"/>
    </source>
</evidence>
<dbReference type="VEuPathDB" id="TriTrypDB:ADEAN_000547500"/>
<name>A0A7G2CEP9_9TRYP</name>
<dbReference type="EMBL" id="LR877154">
    <property type="protein sequence ID" value="CAD2217989.1"/>
    <property type="molecule type" value="Genomic_DNA"/>
</dbReference>
<sequence>MSALLFLLLIVPLTDKNSPMFRMQGMPWWELPVGTSSCFLLLRILYPRSEENHIKEEFEAECKKNIYLTLDQFINWRYPHLFDGYRYNQAQVIATVAACLSAASDLKFAKTMYKAVGRNKDTKNSVDEVVDAIRREYSSLF</sequence>
<evidence type="ECO:0000313" key="3">
    <source>
        <dbReference type="Proteomes" id="UP000515908"/>
    </source>
</evidence>
<evidence type="ECO:0000256" key="1">
    <source>
        <dbReference type="SAM" id="SignalP"/>
    </source>
</evidence>
<organism evidence="2 3">
    <name type="scientific">Angomonas deanei</name>
    <dbReference type="NCBI Taxonomy" id="59799"/>
    <lineage>
        <taxon>Eukaryota</taxon>
        <taxon>Discoba</taxon>
        <taxon>Euglenozoa</taxon>
        <taxon>Kinetoplastea</taxon>
        <taxon>Metakinetoplastina</taxon>
        <taxon>Trypanosomatida</taxon>
        <taxon>Trypanosomatidae</taxon>
        <taxon>Strigomonadinae</taxon>
        <taxon>Angomonas</taxon>
    </lineage>
</organism>
<protein>
    <recommendedName>
        <fullName evidence="4">Cyclin C-terminal domain-containing protein</fullName>
    </recommendedName>
</protein>
<keyword evidence="3" id="KW-1185">Reference proteome</keyword>
<accession>A0A7G2CEP9</accession>
<dbReference type="AlphaFoldDB" id="A0A7G2CEP9"/>
<dbReference type="Proteomes" id="UP000515908">
    <property type="component" value="Chromosome 10"/>
</dbReference>
<evidence type="ECO:0008006" key="4">
    <source>
        <dbReference type="Google" id="ProtNLM"/>
    </source>
</evidence>
<gene>
    <name evidence="2" type="ORF">ADEAN_000547500</name>
</gene>